<keyword evidence="5" id="KW-1185">Reference proteome</keyword>
<dbReference type="InterPro" id="IPR009206">
    <property type="entry name" value="Nucleotidase_putative"/>
</dbReference>
<dbReference type="EMBL" id="JBHUEM010000009">
    <property type="protein sequence ID" value="MFD1736571.1"/>
    <property type="molecule type" value="Genomic_DNA"/>
</dbReference>
<keyword evidence="2 3" id="KW-0378">Hydrolase</keyword>
<comment type="similarity">
    <text evidence="1 3">Belongs to the 5'(3')-deoxyribonucleotidase family.</text>
</comment>
<evidence type="ECO:0000256" key="1">
    <source>
        <dbReference type="ARBA" id="ARBA00009589"/>
    </source>
</evidence>
<dbReference type="InterPro" id="IPR036412">
    <property type="entry name" value="HAD-like_sf"/>
</dbReference>
<dbReference type="Proteomes" id="UP001597214">
    <property type="component" value="Unassembled WGS sequence"/>
</dbReference>
<comment type="caution">
    <text evidence="4">The sequence shown here is derived from an EMBL/GenBank/DDBJ whole genome shotgun (WGS) entry which is preliminary data.</text>
</comment>
<dbReference type="RefSeq" id="WP_377927731.1">
    <property type="nucleotide sequence ID" value="NZ_JBHUEM010000009.1"/>
</dbReference>
<evidence type="ECO:0000256" key="2">
    <source>
        <dbReference type="ARBA" id="ARBA00022801"/>
    </source>
</evidence>
<proteinExistence type="inferred from homology"/>
<evidence type="ECO:0000256" key="3">
    <source>
        <dbReference type="PIRNR" id="PIRNR021362"/>
    </source>
</evidence>
<reference evidence="5" key="1">
    <citation type="journal article" date="2019" name="Int. J. Syst. Evol. Microbiol.">
        <title>The Global Catalogue of Microorganisms (GCM) 10K type strain sequencing project: providing services to taxonomists for standard genome sequencing and annotation.</title>
        <authorList>
            <consortium name="The Broad Institute Genomics Platform"/>
            <consortium name="The Broad Institute Genome Sequencing Center for Infectious Disease"/>
            <person name="Wu L."/>
            <person name="Ma J."/>
        </authorList>
    </citation>
    <scope>NUCLEOTIDE SEQUENCE [LARGE SCALE GENOMIC DNA]</scope>
    <source>
        <strain evidence="5">CCUG 49339</strain>
    </source>
</reference>
<protein>
    <recommendedName>
        <fullName evidence="3">Nucleotidase</fullName>
        <ecNumber evidence="3">3.1.3.-</ecNumber>
    </recommendedName>
</protein>
<dbReference type="PIRSF" id="PIRSF021362">
    <property type="entry name" value="UCP021362_HAD"/>
    <property type="match status" value="1"/>
</dbReference>
<dbReference type="PANTHER" id="PTHR35134:SF2">
    <property type="entry name" value="NUCLEOTIDASE YQFW-RELATED"/>
    <property type="match status" value="1"/>
</dbReference>
<dbReference type="PANTHER" id="PTHR35134">
    <property type="entry name" value="NUCLEOTIDASE YQFW-RELATED"/>
    <property type="match status" value="1"/>
</dbReference>
<sequence>MANNKRLGIDIDGTITCPTTFIPYINHSFNLNLTLKDLTVYDLATVIGITSKEFYEWMIVHEHDIYRNASLVDHALHVLAEWEKQHQLIYISARNDLYKDVTHRWFVENKVPFHHVELIGKHDKLDAVKKHNIDVFFEDKHDNACDIGEECDIPVILFNAPYNQDPIHKNVIRVNNWQEANNWVNYYFTEKK</sequence>
<evidence type="ECO:0000313" key="5">
    <source>
        <dbReference type="Proteomes" id="UP001597214"/>
    </source>
</evidence>
<dbReference type="SUPFAM" id="SSF56784">
    <property type="entry name" value="HAD-like"/>
    <property type="match status" value="1"/>
</dbReference>
<gene>
    <name evidence="4" type="ORF">ACFSCX_08330</name>
</gene>
<dbReference type="Gene3D" id="3.40.50.1000">
    <property type="entry name" value="HAD superfamily/HAD-like"/>
    <property type="match status" value="1"/>
</dbReference>
<dbReference type="InterPro" id="IPR052419">
    <property type="entry name" value="5_3-deoxyribonucleotidase-like"/>
</dbReference>
<name>A0ABW4LQ16_9BACI</name>
<dbReference type="EC" id="3.1.3.-" evidence="3"/>
<organism evidence="4 5">
    <name type="scientific">Bacillus salitolerans</name>
    <dbReference type="NCBI Taxonomy" id="1437434"/>
    <lineage>
        <taxon>Bacteria</taxon>
        <taxon>Bacillati</taxon>
        <taxon>Bacillota</taxon>
        <taxon>Bacilli</taxon>
        <taxon>Bacillales</taxon>
        <taxon>Bacillaceae</taxon>
        <taxon>Bacillus</taxon>
    </lineage>
</organism>
<accession>A0ABW4LQ16</accession>
<dbReference type="InterPro" id="IPR023214">
    <property type="entry name" value="HAD_sf"/>
</dbReference>
<evidence type="ECO:0000313" key="4">
    <source>
        <dbReference type="EMBL" id="MFD1736571.1"/>
    </source>
</evidence>